<reference evidence="2 3" key="1">
    <citation type="journal article" date="2012" name="Antonie Van Leeuwenhoek">
        <title>Shewanella litorisediminis sp. nov., a gammaproteobacterium isolated from a tidal flat sediment.</title>
        <authorList>
            <person name="Lee M.H."/>
            <person name="Yoon J.H."/>
        </authorList>
    </citation>
    <scope>NUCLEOTIDE SEQUENCE [LARGE SCALE GENOMIC DNA]</scope>
    <source>
        <strain evidence="2 3">SMK1-12</strain>
    </source>
</reference>
<dbReference type="EMBL" id="CP069213">
    <property type="protein sequence ID" value="QRH01731.1"/>
    <property type="molecule type" value="Genomic_DNA"/>
</dbReference>
<dbReference type="RefSeq" id="WP_203325402.1">
    <property type="nucleotide sequence ID" value="NZ_CP069213.1"/>
</dbReference>
<dbReference type="PROSITE" id="PS51340">
    <property type="entry name" value="MOSC"/>
    <property type="match status" value="1"/>
</dbReference>
<dbReference type="Pfam" id="PF03473">
    <property type="entry name" value="MOSC"/>
    <property type="match status" value="1"/>
</dbReference>
<dbReference type="PANTHER" id="PTHR30212">
    <property type="entry name" value="PROTEIN YIIM"/>
    <property type="match status" value="1"/>
</dbReference>
<accession>A0ABX7G346</accession>
<evidence type="ECO:0000313" key="3">
    <source>
        <dbReference type="Proteomes" id="UP000596252"/>
    </source>
</evidence>
<evidence type="ECO:0000313" key="2">
    <source>
        <dbReference type="EMBL" id="QRH01731.1"/>
    </source>
</evidence>
<dbReference type="Gene3D" id="2.40.33.20">
    <property type="entry name" value="PK beta-barrel domain-like"/>
    <property type="match status" value="1"/>
</dbReference>
<proteinExistence type="predicted"/>
<dbReference type="Proteomes" id="UP000596252">
    <property type="component" value="Chromosome"/>
</dbReference>
<evidence type="ECO:0000259" key="1">
    <source>
        <dbReference type="PROSITE" id="PS51340"/>
    </source>
</evidence>
<keyword evidence="3" id="KW-1185">Reference proteome</keyword>
<dbReference type="PANTHER" id="PTHR30212:SF2">
    <property type="entry name" value="PROTEIN YIIM"/>
    <property type="match status" value="1"/>
</dbReference>
<gene>
    <name evidence="2" type="ORF">JQC75_18110</name>
</gene>
<dbReference type="InterPro" id="IPR011037">
    <property type="entry name" value="Pyrv_Knase-like_insert_dom_sf"/>
</dbReference>
<organism evidence="2 3">
    <name type="scientific">Shewanella litorisediminis</name>
    <dbReference type="NCBI Taxonomy" id="1173586"/>
    <lineage>
        <taxon>Bacteria</taxon>
        <taxon>Pseudomonadati</taxon>
        <taxon>Pseudomonadota</taxon>
        <taxon>Gammaproteobacteria</taxon>
        <taxon>Alteromonadales</taxon>
        <taxon>Shewanellaceae</taxon>
        <taxon>Shewanella</taxon>
    </lineage>
</organism>
<dbReference type="InterPro" id="IPR005163">
    <property type="entry name" value="Tri_helical_YiiM-like"/>
</dbReference>
<sequence>MSGTFISKSALYRGADSSQLGQISSGIAHKRREAILQVTSEGIVGDAQVDTRHHGGPDRAVHHFPREHYGEYRRRDMFRGFVDAPAMGENVSTVGLTEETLHIGDILSFGSTVLQVSQPRSPCFKLDLRFAYPGFALVMQTLGKSGWFYRVLEPGEITETDTLKLKERLSDISVANAMCWYFAAEFTETNYRRLLACPGLAQSWRNSLEKRLASGKIEDWRPRLMGPGSPA</sequence>
<protein>
    <submittedName>
        <fullName evidence="2">MOSC domain-containing protein</fullName>
    </submittedName>
</protein>
<dbReference type="Pfam" id="PF03475">
    <property type="entry name" value="YiiM_3-alpha"/>
    <property type="match status" value="1"/>
</dbReference>
<dbReference type="SUPFAM" id="SSF50800">
    <property type="entry name" value="PK beta-barrel domain-like"/>
    <property type="match status" value="1"/>
</dbReference>
<name>A0ABX7G346_9GAMM</name>
<feature type="domain" description="MOSC" evidence="1">
    <location>
        <begin position="30"/>
        <end position="166"/>
    </location>
</feature>
<dbReference type="InterPro" id="IPR052353">
    <property type="entry name" value="Benzoxazolinone_Detox_Enz"/>
</dbReference>
<dbReference type="InterPro" id="IPR005302">
    <property type="entry name" value="MoCF_Sase_C"/>
</dbReference>